<evidence type="ECO:0000256" key="2">
    <source>
        <dbReference type="ARBA" id="ARBA00022676"/>
    </source>
</evidence>
<feature type="transmembrane region" description="Helical" evidence="18">
    <location>
        <begin position="392"/>
        <end position="413"/>
    </location>
</feature>
<comment type="similarity">
    <text evidence="11">Belongs to the SEDS family. FtsW subfamily.</text>
</comment>
<dbReference type="Pfam" id="PF01098">
    <property type="entry name" value="FTSW_RODA_SPOVE"/>
    <property type="match status" value="1"/>
</dbReference>
<accession>A0A1I0CKB1</accession>
<evidence type="ECO:0000256" key="18">
    <source>
        <dbReference type="SAM" id="Phobius"/>
    </source>
</evidence>
<comment type="function">
    <text evidence="16">Peptidoglycan polymerase that is essential for cell division.</text>
</comment>
<dbReference type="GO" id="GO:0009252">
    <property type="term" value="P:peptidoglycan biosynthetic process"/>
    <property type="evidence" value="ECO:0007669"/>
    <property type="project" value="UniProtKB-KW"/>
</dbReference>
<keyword evidence="7 18" id="KW-1133">Transmembrane helix</keyword>
<organism evidence="19 20">
    <name type="scientific">Enterocloster lavalensis</name>
    <dbReference type="NCBI Taxonomy" id="460384"/>
    <lineage>
        <taxon>Bacteria</taxon>
        <taxon>Bacillati</taxon>
        <taxon>Bacillota</taxon>
        <taxon>Clostridia</taxon>
        <taxon>Lachnospirales</taxon>
        <taxon>Lachnospiraceae</taxon>
        <taxon>Enterocloster</taxon>
    </lineage>
</organism>
<evidence type="ECO:0000256" key="8">
    <source>
        <dbReference type="ARBA" id="ARBA00023136"/>
    </source>
</evidence>
<dbReference type="GO" id="GO:0008360">
    <property type="term" value="P:regulation of cell shape"/>
    <property type="evidence" value="ECO:0007669"/>
    <property type="project" value="UniProtKB-KW"/>
</dbReference>
<dbReference type="GO" id="GO:0008955">
    <property type="term" value="F:peptidoglycan glycosyltransferase activity"/>
    <property type="evidence" value="ECO:0007669"/>
    <property type="project" value="UniProtKB-EC"/>
</dbReference>
<keyword evidence="19" id="KW-0132">Cell division</keyword>
<evidence type="ECO:0000256" key="1">
    <source>
        <dbReference type="ARBA" id="ARBA00004141"/>
    </source>
</evidence>
<keyword evidence="20" id="KW-1185">Reference proteome</keyword>
<evidence type="ECO:0000256" key="9">
    <source>
        <dbReference type="ARBA" id="ARBA00032370"/>
    </source>
</evidence>
<feature type="transmembrane region" description="Helical" evidence="18">
    <location>
        <begin position="121"/>
        <end position="140"/>
    </location>
</feature>
<comment type="catalytic activity">
    <reaction evidence="15">
        <text>[GlcNAc-(1-&gt;4)-Mur2Ac(oyl-L-Ala-gamma-D-Glu-L-Lys-D-Ala-D-Ala)](n)-di-trans,octa-cis-undecaprenyl diphosphate + beta-D-GlcNAc-(1-&gt;4)-Mur2Ac(oyl-L-Ala-gamma-D-Glu-L-Lys-D-Ala-D-Ala)-di-trans,octa-cis-undecaprenyl diphosphate = [GlcNAc-(1-&gt;4)-Mur2Ac(oyl-L-Ala-gamma-D-Glu-L-Lys-D-Ala-D-Ala)](n+1)-di-trans,octa-cis-undecaprenyl diphosphate + di-trans,octa-cis-undecaprenyl diphosphate + H(+)</text>
        <dbReference type="Rhea" id="RHEA:23708"/>
        <dbReference type="Rhea" id="RHEA-COMP:9602"/>
        <dbReference type="Rhea" id="RHEA-COMP:9603"/>
        <dbReference type="ChEBI" id="CHEBI:15378"/>
        <dbReference type="ChEBI" id="CHEBI:58405"/>
        <dbReference type="ChEBI" id="CHEBI:60033"/>
        <dbReference type="ChEBI" id="CHEBI:78435"/>
        <dbReference type="EC" id="2.4.99.28"/>
    </reaction>
</comment>
<evidence type="ECO:0000256" key="3">
    <source>
        <dbReference type="ARBA" id="ARBA00022679"/>
    </source>
</evidence>
<evidence type="ECO:0000256" key="14">
    <source>
        <dbReference type="ARBA" id="ARBA00044770"/>
    </source>
</evidence>
<dbReference type="EC" id="2.4.99.28" evidence="14"/>
<feature type="transmembrane region" description="Helical" evidence="18">
    <location>
        <begin position="190"/>
        <end position="223"/>
    </location>
</feature>
<dbReference type="GO" id="GO:0005886">
    <property type="term" value="C:plasma membrane"/>
    <property type="evidence" value="ECO:0007669"/>
    <property type="project" value="TreeGrafter"/>
</dbReference>
<protein>
    <recommendedName>
        <fullName evidence="12">Probable peptidoglycan glycosyltransferase FtsW</fullName>
        <ecNumber evidence="14">2.4.99.28</ecNumber>
    </recommendedName>
    <alternativeName>
        <fullName evidence="13">Cell division protein FtsW</fullName>
    </alternativeName>
    <alternativeName>
        <fullName evidence="10">Cell wall polymerase</fullName>
    </alternativeName>
    <alternativeName>
        <fullName evidence="9">Peptidoglycan polymerase</fullName>
    </alternativeName>
</protein>
<evidence type="ECO:0000256" key="11">
    <source>
        <dbReference type="ARBA" id="ARBA00038053"/>
    </source>
</evidence>
<dbReference type="GO" id="GO:0051301">
    <property type="term" value="P:cell division"/>
    <property type="evidence" value="ECO:0007669"/>
    <property type="project" value="UniProtKB-KW"/>
</dbReference>
<evidence type="ECO:0000256" key="17">
    <source>
        <dbReference type="SAM" id="MobiDB-lite"/>
    </source>
</evidence>
<dbReference type="InterPro" id="IPR001182">
    <property type="entry name" value="FtsW/RodA"/>
</dbReference>
<dbReference type="AlphaFoldDB" id="A0A1I0CKB1"/>
<evidence type="ECO:0000256" key="4">
    <source>
        <dbReference type="ARBA" id="ARBA00022692"/>
    </source>
</evidence>
<evidence type="ECO:0000256" key="15">
    <source>
        <dbReference type="ARBA" id="ARBA00049902"/>
    </source>
</evidence>
<feature type="transmembrane region" description="Helical" evidence="18">
    <location>
        <begin position="229"/>
        <end position="252"/>
    </location>
</feature>
<evidence type="ECO:0000256" key="12">
    <source>
        <dbReference type="ARBA" id="ARBA00041185"/>
    </source>
</evidence>
<dbReference type="Proteomes" id="UP000198508">
    <property type="component" value="Unassembled WGS sequence"/>
</dbReference>
<keyword evidence="6" id="KW-0573">Peptidoglycan synthesis</keyword>
<evidence type="ECO:0000256" key="13">
    <source>
        <dbReference type="ARBA" id="ARBA00041418"/>
    </source>
</evidence>
<keyword evidence="2" id="KW-0328">Glycosyltransferase</keyword>
<feature type="transmembrane region" description="Helical" evidence="18">
    <location>
        <begin position="53"/>
        <end position="77"/>
    </location>
</feature>
<feature type="compositionally biased region" description="Low complexity" evidence="17">
    <location>
        <begin position="18"/>
        <end position="27"/>
    </location>
</feature>
<gene>
    <name evidence="19" type="ORF">SAMN05216313_10331</name>
</gene>
<dbReference type="GO" id="GO:0032153">
    <property type="term" value="C:cell division site"/>
    <property type="evidence" value="ECO:0007669"/>
    <property type="project" value="TreeGrafter"/>
</dbReference>
<evidence type="ECO:0000313" key="20">
    <source>
        <dbReference type="Proteomes" id="UP000198508"/>
    </source>
</evidence>
<keyword evidence="19" id="KW-0131">Cell cycle</keyword>
<evidence type="ECO:0000313" key="19">
    <source>
        <dbReference type="EMBL" id="SET20088.1"/>
    </source>
</evidence>
<keyword evidence="8 18" id="KW-0472">Membrane</keyword>
<feature type="transmembrane region" description="Helical" evidence="18">
    <location>
        <begin position="326"/>
        <end position="349"/>
    </location>
</feature>
<sequence>MAKKKKRPSAVGYQEQVQGQGRPQGRPASGTAQRMQQEQAYEQPRKKKKVRHFYDYSLLFCIIFLTAFGLVMIYSASAYTAQLEYKGNAAYFMMRQAKIAAGGFVLMIIISKMDYHFFGKFALPAYGMSYILMIAVSLVGKEVNGKRRWLGVGPLSFQPTEFVKIALIVMLAALITELGSNINKWKNMGFIMLLTIPIAGIVAGNNLSSGIIIFGIAFVMLFVACKVKWPFFTAGALGLGVLAGAGPIGLALNKIGLLQDYQFRRIEAWLNPESDPTDKGFQVLQGLYAIGTGGLTGQGLGESIQKLGFLPEAQNDMIFSIICEELGLFGAISVILIFLFMIYRFMLIAGNAPDLFGALLVVGVMGHIAIQVILNIAVVTNTIPNTGITLPFISYGGTSVLFLMMEMGMVLSVSNQIRLEK</sequence>
<keyword evidence="5" id="KW-0133">Cell shape</keyword>
<proteinExistence type="inferred from homology"/>
<evidence type="ECO:0000256" key="10">
    <source>
        <dbReference type="ARBA" id="ARBA00033270"/>
    </source>
</evidence>
<dbReference type="STRING" id="460384.SAMN05216313_10331"/>
<dbReference type="PANTHER" id="PTHR30474">
    <property type="entry name" value="CELL CYCLE PROTEIN"/>
    <property type="match status" value="1"/>
</dbReference>
<name>A0A1I0CKB1_9FIRM</name>
<dbReference type="GO" id="GO:0015648">
    <property type="term" value="F:lipid-linked peptidoglycan transporter activity"/>
    <property type="evidence" value="ECO:0007669"/>
    <property type="project" value="TreeGrafter"/>
</dbReference>
<feature type="transmembrane region" description="Helical" evidence="18">
    <location>
        <begin position="355"/>
        <end position="380"/>
    </location>
</feature>
<evidence type="ECO:0000256" key="5">
    <source>
        <dbReference type="ARBA" id="ARBA00022960"/>
    </source>
</evidence>
<evidence type="ECO:0000256" key="6">
    <source>
        <dbReference type="ARBA" id="ARBA00022984"/>
    </source>
</evidence>
<dbReference type="RefSeq" id="WP_330391336.1">
    <property type="nucleotide sequence ID" value="NZ_CABJCG010000033.1"/>
</dbReference>
<comment type="subcellular location">
    <subcellularLocation>
        <location evidence="1">Membrane</location>
        <topology evidence="1">Multi-pass membrane protein</topology>
    </subcellularLocation>
</comment>
<feature type="region of interest" description="Disordered" evidence="17">
    <location>
        <begin position="1"/>
        <end position="43"/>
    </location>
</feature>
<keyword evidence="4 18" id="KW-0812">Transmembrane</keyword>
<dbReference type="PANTHER" id="PTHR30474:SF2">
    <property type="entry name" value="PEPTIDOGLYCAN GLYCOSYLTRANSFERASE FTSW-RELATED"/>
    <property type="match status" value="1"/>
</dbReference>
<evidence type="ECO:0000256" key="16">
    <source>
        <dbReference type="ARBA" id="ARBA00049966"/>
    </source>
</evidence>
<dbReference type="EMBL" id="FOIM01000003">
    <property type="protein sequence ID" value="SET20088.1"/>
    <property type="molecule type" value="Genomic_DNA"/>
</dbReference>
<feature type="transmembrane region" description="Helical" evidence="18">
    <location>
        <begin position="89"/>
        <end position="109"/>
    </location>
</feature>
<reference evidence="20" key="1">
    <citation type="submission" date="2016-10" db="EMBL/GenBank/DDBJ databases">
        <authorList>
            <person name="Varghese N."/>
            <person name="Submissions S."/>
        </authorList>
    </citation>
    <scope>NUCLEOTIDE SEQUENCE [LARGE SCALE GENOMIC DNA]</scope>
    <source>
        <strain evidence="20">NLAE-zl-G277</strain>
    </source>
</reference>
<evidence type="ECO:0000256" key="7">
    <source>
        <dbReference type="ARBA" id="ARBA00022989"/>
    </source>
</evidence>
<feature type="transmembrane region" description="Helical" evidence="18">
    <location>
        <begin position="160"/>
        <end position="178"/>
    </location>
</feature>
<feature type="compositionally biased region" description="Polar residues" evidence="17">
    <location>
        <begin position="30"/>
        <end position="40"/>
    </location>
</feature>
<keyword evidence="3" id="KW-0808">Transferase</keyword>